<evidence type="ECO:0000313" key="1">
    <source>
        <dbReference type="EMBL" id="ELP85728.1"/>
    </source>
</evidence>
<dbReference type="InterPro" id="IPR053139">
    <property type="entry name" value="Surface_bspA-like"/>
</dbReference>
<feature type="non-terminal residue" evidence="1">
    <location>
        <position position="250"/>
    </location>
</feature>
<dbReference type="RefSeq" id="XP_004185074.1">
    <property type="nucleotide sequence ID" value="XM_004185026.1"/>
</dbReference>
<name>L7FKX3_ENTIV</name>
<proteinExistence type="predicted"/>
<accession>L7FKX3</accession>
<dbReference type="PANTHER" id="PTHR45661:SF3">
    <property type="entry name" value="IG-LIKE DOMAIN-CONTAINING PROTEIN"/>
    <property type="match status" value="1"/>
</dbReference>
<dbReference type="SUPFAM" id="SSF52058">
    <property type="entry name" value="L domain-like"/>
    <property type="match status" value="1"/>
</dbReference>
<dbReference type="KEGG" id="eiv:EIN_092530"/>
<sequence>MSKLDRYHMMIVVRYFKCEYEYEINNVVLVCKKFKNIMKMFHYNPVSVYTETIKYFPNIETLHLYYNTGETFGNSILLYVEPYEYTEQDTNDSYKDVSNGDENGVTKEFFQIVIWFNVNYRTVVKNRGKNILFKNVTYTKYDRMKFGEEIPPTVTSLGEYCFSRCTNLSSIIIPQNVASICNNCFSWCKNLSSITIPQSVTSISYSCFYDCCSLKSVYMPNVIGSIGLRCLCGDATMYGVDLPSSVEELN</sequence>
<dbReference type="EMBL" id="KB207039">
    <property type="protein sequence ID" value="ELP85728.1"/>
    <property type="molecule type" value="Genomic_DNA"/>
</dbReference>
<gene>
    <name evidence="1" type="ORF">EIN_092530</name>
</gene>
<dbReference type="AlphaFoldDB" id="L7FKX3"/>
<dbReference type="Proteomes" id="UP000014680">
    <property type="component" value="Unassembled WGS sequence"/>
</dbReference>
<dbReference type="Gene3D" id="3.80.10.10">
    <property type="entry name" value="Ribonuclease Inhibitor"/>
    <property type="match status" value="1"/>
</dbReference>
<reference evidence="1 2" key="1">
    <citation type="submission" date="2012-10" db="EMBL/GenBank/DDBJ databases">
        <authorList>
            <person name="Zafar N."/>
            <person name="Inman J."/>
            <person name="Hall N."/>
            <person name="Lorenzi H."/>
            <person name="Caler E."/>
        </authorList>
    </citation>
    <scope>NUCLEOTIDE SEQUENCE [LARGE SCALE GENOMIC DNA]</scope>
    <source>
        <strain evidence="1 2">IP1</strain>
    </source>
</reference>
<dbReference type="GeneID" id="14884706"/>
<dbReference type="Pfam" id="PF13306">
    <property type="entry name" value="LRR_5"/>
    <property type="match status" value="1"/>
</dbReference>
<dbReference type="InterPro" id="IPR032675">
    <property type="entry name" value="LRR_dom_sf"/>
</dbReference>
<keyword evidence="2" id="KW-1185">Reference proteome</keyword>
<evidence type="ECO:0008006" key="3">
    <source>
        <dbReference type="Google" id="ProtNLM"/>
    </source>
</evidence>
<dbReference type="InterPro" id="IPR026906">
    <property type="entry name" value="LRR_5"/>
</dbReference>
<protein>
    <recommendedName>
        <fullName evidence="3">Leucine rich repeat containing protein BspA family protein</fullName>
    </recommendedName>
</protein>
<dbReference type="PANTHER" id="PTHR45661">
    <property type="entry name" value="SURFACE ANTIGEN"/>
    <property type="match status" value="1"/>
</dbReference>
<organism evidence="1 2">
    <name type="scientific">Entamoeba invadens IP1</name>
    <dbReference type="NCBI Taxonomy" id="370355"/>
    <lineage>
        <taxon>Eukaryota</taxon>
        <taxon>Amoebozoa</taxon>
        <taxon>Evosea</taxon>
        <taxon>Archamoebae</taxon>
        <taxon>Mastigamoebida</taxon>
        <taxon>Entamoebidae</taxon>
        <taxon>Entamoeba</taxon>
    </lineage>
</organism>
<evidence type="ECO:0000313" key="2">
    <source>
        <dbReference type="Proteomes" id="UP000014680"/>
    </source>
</evidence>
<dbReference type="VEuPathDB" id="AmoebaDB:EIN_092530"/>